<reference evidence="2 3" key="1">
    <citation type="submission" date="2007-10" db="EMBL/GenBank/DDBJ databases">
        <authorList>
            <person name="Wagner-Dobler I."/>
            <person name="Ferriera S."/>
            <person name="Johnson J."/>
            <person name="Kravitz S."/>
            <person name="Beeson K."/>
            <person name="Sutton G."/>
            <person name="Rogers Y.-H."/>
            <person name="Friedman R."/>
            <person name="Frazier M."/>
            <person name="Venter J.C."/>
        </authorList>
    </citation>
    <scope>NUCLEOTIDE SEQUENCE [LARGE SCALE GENOMIC DNA]</scope>
    <source>
        <strain evidence="2 3">DFL-43</strain>
    </source>
</reference>
<dbReference type="HOGENOM" id="CLU_058374_0_0_5"/>
<dbReference type="RefSeq" id="WP_007196878.1">
    <property type="nucleotide sequence ID" value="NZ_CM002917.1"/>
</dbReference>
<proteinExistence type="predicted"/>
<dbReference type="OrthoDB" id="7824623at2"/>
<evidence type="ECO:0000313" key="2">
    <source>
        <dbReference type="EMBL" id="EDQ33872.1"/>
    </source>
</evidence>
<feature type="signal peptide" evidence="1">
    <location>
        <begin position="1"/>
        <end position="29"/>
    </location>
</feature>
<comment type="caution">
    <text evidence="2">The sequence shown here is derived from an EMBL/GenBank/DDBJ whole genome shotgun (WGS) entry which is preliminary data.</text>
</comment>
<gene>
    <name evidence="2" type="ORF">HPDFL43_05445</name>
</gene>
<dbReference type="STRING" id="411684.HPDFL43_05445"/>
<evidence type="ECO:0008006" key="4">
    <source>
        <dbReference type="Google" id="ProtNLM"/>
    </source>
</evidence>
<accession>A9D4F6</accession>
<dbReference type="AlphaFoldDB" id="A9D4F6"/>
<name>A9D4F6_HOEPD</name>
<reference evidence="2 3" key="2">
    <citation type="submission" date="2012-06" db="EMBL/GenBank/DDBJ databases">
        <authorList>
            <person name="Fiebig A."/>
        </authorList>
    </citation>
    <scope>NUCLEOTIDE SEQUENCE [LARGE SCALE GENOMIC DNA]</scope>
    <source>
        <strain evidence="2 3">DFL-43</strain>
    </source>
</reference>
<evidence type="ECO:0000256" key="1">
    <source>
        <dbReference type="SAM" id="SignalP"/>
    </source>
</evidence>
<sequence length="406" mass="42678">MSFQNSPKHLISVSLLVAGLSGAAAPALALDADDFATKVAAIVSQGGASLTFNDIEQDDGTIVLKSARFEAEAQSNRGQFDIGDLVFKGIEENGDGSYFVNLVEFEDVDVVADSMRISVADIEMNGLLVPADLGALPLPGVIPLETFSTGDIKIEENGSQVFAMSGFVADNNYSDDYSSQQVEMTGSGLSVDVSKLNDPKVRDAFAGLGYQTLSGDFKMVGDWEAENGSLDISEYSLTLKDLGRLALSLEITGYTIEVMSAMQQAQELAAANPDSQAAQQGLGFAMMGLAQQLSFVSASIRFEDQSLTGKALAYAGKQQGISGAQMAQAVKGMLPLMLGQLRIPALQQQISAAANIYLDNPGNLTVSAKPENPVSLPVIMGAGMGDPKTLVDLLNVEVTANQPADQ</sequence>
<feature type="chain" id="PRO_5002733721" description="Transmembrane protein" evidence="1">
    <location>
        <begin position="30"/>
        <end position="406"/>
    </location>
</feature>
<keyword evidence="3" id="KW-1185">Reference proteome</keyword>
<keyword evidence="1" id="KW-0732">Signal</keyword>
<organism evidence="2 3">
    <name type="scientific">Hoeflea phototrophica (strain DSM 17068 / NCIMB 14078 / DFL-43)</name>
    <dbReference type="NCBI Taxonomy" id="411684"/>
    <lineage>
        <taxon>Bacteria</taxon>
        <taxon>Pseudomonadati</taxon>
        <taxon>Pseudomonadota</taxon>
        <taxon>Alphaproteobacteria</taxon>
        <taxon>Hyphomicrobiales</taxon>
        <taxon>Rhizobiaceae</taxon>
        <taxon>Hoeflea</taxon>
    </lineage>
</organism>
<dbReference type="Proteomes" id="UP000004291">
    <property type="component" value="Chromosome"/>
</dbReference>
<protein>
    <recommendedName>
        <fullName evidence="4">Transmembrane protein</fullName>
    </recommendedName>
</protein>
<dbReference type="eggNOG" id="ENOG503269G">
    <property type="taxonomic scope" value="Bacteria"/>
</dbReference>
<dbReference type="EMBL" id="ABIA03000002">
    <property type="protein sequence ID" value="EDQ33872.1"/>
    <property type="molecule type" value="Genomic_DNA"/>
</dbReference>
<evidence type="ECO:0000313" key="3">
    <source>
        <dbReference type="Proteomes" id="UP000004291"/>
    </source>
</evidence>